<reference evidence="2" key="1">
    <citation type="submission" date="2020-02" db="EMBL/GenBank/DDBJ databases">
        <authorList>
            <person name="Meier V. D."/>
        </authorList>
    </citation>
    <scope>NUCLEOTIDE SEQUENCE</scope>
    <source>
        <strain evidence="2">AVDCRST_MAG27</strain>
    </source>
</reference>
<evidence type="ECO:0000313" key="2">
    <source>
        <dbReference type="EMBL" id="CAA9269256.1"/>
    </source>
</evidence>
<protein>
    <submittedName>
        <fullName evidence="2">Uncharacterized protein</fullName>
    </submittedName>
</protein>
<organism evidence="2">
    <name type="scientific">uncultured Craurococcus sp</name>
    <dbReference type="NCBI Taxonomy" id="1135998"/>
    <lineage>
        <taxon>Bacteria</taxon>
        <taxon>Pseudomonadati</taxon>
        <taxon>Pseudomonadota</taxon>
        <taxon>Alphaproteobacteria</taxon>
        <taxon>Acetobacterales</taxon>
        <taxon>Acetobacteraceae</taxon>
        <taxon>Craurococcus</taxon>
        <taxon>environmental samples</taxon>
    </lineage>
</organism>
<evidence type="ECO:0000256" key="1">
    <source>
        <dbReference type="SAM" id="MobiDB-lite"/>
    </source>
</evidence>
<dbReference type="AlphaFoldDB" id="A0A6J4J596"/>
<accession>A0A6J4J596</accession>
<feature type="compositionally biased region" description="Basic and acidic residues" evidence="1">
    <location>
        <begin position="1"/>
        <end position="16"/>
    </location>
</feature>
<feature type="region of interest" description="Disordered" evidence="1">
    <location>
        <begin position="1"/>
        <end position="38"/>
    </location>
</feature>
<gene>
    <name evidence="2" type="ORF">AVDCRST_MAG27-3003</name>
</gene>
<proteinExistence type="predicted"/>
<name>A0A6J4J596_9PROT</name>
<sequence>MPSPTEDRPDKTRDPNVEAAVEDTFPASDPVGNTAEQGTRAVPAQDMMPSQIGAQAAGLASFTVPFPSLESAKLALETLVREGPVDRRCAEMREEGGRTMLRISAPQSDVARLKSMLESSPSPT</sequence>
<dbReference type="EMBL" id="CADCTD010000142">
    <property type="protein sequence ID" value="CAA9269256.1"/>
    <property type="molecule type" value="Genomic_DNA"/>
</dbReference>